<dbReference type="EMBL" id="CP006259">
    <property type="protein sequence ID" value="AGS73741.1"/>
    <property type="molecule type" value="Genomic_DNA"/>
</dbReference>
<evidence type="ECO:0000313" key="10">
    <source>
        <dbReference type="EMBL" id="AGS73741.1"/>
    </source>
</evidence>
<evidence type="ECO:0000256" key="7">
    <source>
        <dbReference type="RuleBase" id="RU000461"/>
    </source>
</evidence>
<evidence type="ECO:0000256" key="6">
    <source>
        <dbReference type="ARBA" id="ARBA00023033"/>
    </source>
</evidence>
<dbReference type="PRINTS" id="PR00359">
    <property type="entry name" value="BP450"/>
</dbReference>
<dbReference type="GO" id="GO:0020037">
    <property type="term" value="F:heme binding"/>
    <property type="evidence" value="ECO:0007669"/>
    <property type="project" value="InterPro"/>
</dbReference>
<dbReference type="PATRIC" id="fig|1214242.5.peg.112"/>
<feature type="region of interest" description="Disordered" evidence="8">
    <location>
        <begin position="1"/>
        <end position="47"/>
    </location>
</feature>
<dbReference type="InterPro" id="IPR017972">
    <property type="entry name" value="Cyt_P450_CS"/>
</dbReference>
<keyword evidence="3 7" id="KW-0479">Metal-binding</keyword>
<dbReference type="FunFam" id="1.10.630.10:FF:000018">
    <property type="entry name" value="Cytochrome P450 monooxygenase"/>
    <property type="match status" value="1"/>
</dbReference>
<dbReference type="AlphaFoldDB" id="S5UJF1"/>
<gene>
    <name evidence="9" type="ORF">B446_00565</name>
    <name evidence="10" type="ORF">B446_34725</name>
</gene>
<dbReference type="InterPro" id="IPR002397">
    <property type="entry name" value="Cyt_P450_B"/>
</dbReference>
<sequence>MPEDETACPDSGRRPSGCPDRGADRGPDSGADRGQGPERSGTDAIGCPFDFSEDLAFDPALADLMEQGPVTRVRLPHGDSEAWLVTSYNGVQQVTTDPRLSRAAIVGRDYPRLTPEPIVSPESINVIDPPESQRLRRAVTQAFTKPRVRRMRPAIEQVTGALLDEMAAHGPPADLVTHLSLKLPHHTICELLDVDRADRALLLEYTHRMLTTAPGQKQESADAKRHLRAYFGRLVRQRRDRPGEDLISTLAAASDEPLSDDELAVLAMTLLLSGNDTATCQISNISYTLLTQPHWWDLLVAHPERLPEVLDELLRIIPFRKGVGIPRLALADVEIDGTLVRAGDFVHVSYLTANRDPEVFARPHAFDPDRPSRPHMTFGWGGHHCVAAPLAMEELQVALGALLTRFPGLRLAVPSSELRWDTETIRRFPLELPVTW</sequence>
<proteinExistence type="inferred from homology"/>
<reference evidence="9 11" key="2">
    <citation type="journal article" date="2013" name="J. Biotechnol.">
        <title>Complete genome sequence of the kirromycin producer Streptomyces collinus Tu 365 consisting of a linear chromosome and two linear plasmids.</title>
        <authorList>
            <person name="Ruckert C."/>
            <person name="Szczepanowski R."/>
            <person name="Albersmeier A."/>
            <person name="Goesmann A."/>
            <person name="Iftime D."/>
            <person name="Musiol E.M."/>
            <person name="Blin K."/>
            <person name="Wohlleben W."/>
            <person name="Puhler A."/>
            <person name="Kalinowski J."/>
            <person name="Weber T."/>
        </authorList>
    </citation>
    <scope>NUCLEOTIDE SEQUENCE [LARGE SCALE GENOMIC DNA]</scope>
    <source>
        <strain evidence="11">DSM 40733 / Tue 365</strain>
        <strain evidence="9">Tu 365</strain>
    </source>
</reference>
<dbReference type="PANTHER" id="PTHR46696">
    <property type="entry name" value="P450, PUTATIVE (EUROFUNG)-RELATED"/>
    <property type="match status" value="1"/>
</dbReference>
<evidence type="ECO:0000256" key="8">
    <source>
        <dbReference type="SAM" id="MobiDB-lite"/>
    </source>
</evidence>
<keyword evidence="4 7" id="KW-0560">Oxidoreductase</keyword>
<dbReference type="HOGENOM" id="CLU_033716_1_1_11"/>
<dbReference type="GO" id="GO:0004497">
    <property type="term" value="F:monooxygenase activity"/>
    <property type="evidence" value="ECO:0007669"/>
    <property type="project" value="UniProtKB-KW"/>
</dbReference>
<dbReference type="PANTHER" id="PTHR46696:SF1">
    <property type="entry name" value="CYTOCHROME P450 YJIB-RELATED"/>
    <property type="match status" value="1"/>
</dbReference>
<evidence type="ECO:0000313" key="9">
    <source>
        <dbReference type="EMBL" id="AGS66953.1"/>
    </source>
</evidence>
<dbReference type="InterPro" id="IPR036396">
    <property type="entry name" value="Cyt_P450_sf"/>
</dbReference>
<dbReference type="KEGG" id="sci:B446_34725"/>
<evidence type="ECO:0000313" key="11">
    <source>
        <dbReference type="Proteomes" id="UP000015423"/>
    </source>
</evidence>
<dbReference type="InterPro" id="IPR001128">
    <property type="entry name" value="Cyt_P450"/>
</dbReference>
<comment type="similarity">
    <text evidence="1 7">Belongs to the cytochrome P450 family.</text>
</comment>
<accession>S5UJF1</accession>
<dbReference type="eggNOG" id="COG2124">
    <property type="taxonomic scope" value="Bacteria"/>
</dbReference>
<evidence type="ECO:0000256" key="3">
    <source>
        <dbReference type="ARBA" id="ARBA00022723"/>
    </source>
</evidence>
<dbReference type="GO" id="GO:0016705">
    <property type="term" value="F:oxidoreductase activity, acting on paired donors, with incorporation or reduction of molecular oxygen"/>
    <property type="evidence" value="ECO:0007669"/>
    <property type="project" value="InterPro"/>
</dbReference>
<dbReference type="CDD" id="cd11031">
    <property type="entry name" value="Cyp158A-like"/>
    <property type="match status" value="1"/>
</dbReference>
<organism evidence="9 11">
    <name type="scientific">Streptomyces collinus (strain DSM 40733 / Tue 365)</name>
    <dbReference type="NCBI Taxonomy" id="1214242"/>
    <lineage>
        <taxon>Bacteria</taxon>
        <taxon>Bacillati</taxon>
        <taxon>Actinomycetota</taxon>
        <taxon>Actinomycetes</taxon>
        <taxon>Kitasatosporales</taxon>
        <taxon>Streptomycetaceae</taxon>
        <taxon>Streptomyces</taxon>
    </lineage>
</organism>
<dbReference type="RefSeq" id="WP_020937440.1">
    <property type="nucleotide sequence ID" value="NC_021985.1"/>
</dbReference>
<name>S5UJF1_STRC3</name>
<keyword evidence="11" id="KW-1185">Reference proteome</keyword>
<keyword evidence="6 7" id="KW-0503">Monooxygenase</keyword>
<dbReference type="PROSITE" id="PS00086">
    <property type="entry name" value="CYTOCHROME_P450"/>
    <property type="match status" value="1"/>
</dbReference>
<dbReference type="EMBL" id="CP006259">
    <property type="protein sequence ID" value="AGS66953.1"/>
    <property type="molecule type" value="Genomic_DNA"/>
</dbReference>
<dbReference type="Gene3D" id="1.10.630.10">
    <property type="entry name" value="Cytochrome P450"/>
    <property type="match status" value="1"/>
</dbReference>
<evidence type="ECO:0000256" key="5">
    <source>
        <dbReference type="ARBA" id="ARBA00023004"/>
    </source>
</evidence>
<dbReference type="Proteomes" id="UP000015423">
    <property type="component" value="Chromosome"/>
</dbReference>
<keyword evidence="5 7" id="KW-0408">Iron</keyword>
<keyword evidence="2 7" id="KW-0349">Heme</keyword>
<evidence type="ECO:0000256" key="2">
    <source>
        <dbReference type="ARBA" id="ARBA00022617"/>
    </source>
</evidence>
<dbReference type="STRING" id="1214242.B446_00565"/>
<dbReference type="GO" id="GO:0005506">
    <property type="term" value="F:iron ion binding"/>
    <property type="evidence" value="ECO:0007669"/>
    <property type="project" value="InterPro"/>
</dbReference>
<reference evidence="11" key="1">
    <citation type="submission" date="2012-10" db="EMBL/GenBank/DDBJ databases">
        <title>The complete genome sequence of Streptomyces collinus Tu 365.</title>
        <authorList>
            <person name="Ruckert C."/>
            <person name="Szczepanowski R."/>
            <person name="Goesmann A."/>
            <person name="Pross E.K."/>
            <person name="Musiol E.M."/>
            <person name="Blin K."/>
            <person name="Wohlleben W."/>
            <person name="Puhler A."/>
            <person name="Weber T."/>
            <person name="Kalinowski J."/>
        </authorList>
    </citation>
    <scope>NUCLEOTIDE SEQUENCE [LARGE SCALE GENOMIC DNA]</scope>
    <source>
        <strain evidence="11">DSM 40733 / Tue 365</strain>
    </source>
</reference>
<dbReference type="Pfam" id="PF00067">
    <property type="entry name" value="p450"/>
    <property type="match status" value="1"/>
</dbReference>
<feature type="compositionally biased region" description="Basic and acidic residues" evidence="8">
    <location>
        <begin position="21"/>
        <end position="31"/>
    </location>
</feature>
<evidence type="ECO:0000256" key="4">
    <source>
        <dbReference type="ARBA" id="ARBA00023002"/>
    </source>
</evidence>
<dbReference type="KEGG" id="sci:B446_00565"/>
<dbReference type="SUPFAM" id="SSF48264">
    <property type="entry name" value="Cytochrome P450"/>
    <property type="match status" value="1"/>
</dbReference>
<reference evidence="9" key="3">
    <citation type="submission" date="2015-08" db="EMBL/GenBank/DDBJ databases">
        <authorList>
            <person name="Weber T."/>
            <person name="Iftime D."/>
        </authorList>
    </citation>
    <scope>NUCLEOTIDE SEQUENCE</scope>
    <source>
        <strain evidence="9">Tu 365</strain>
    </source>
</reference>
<evidence type="ECO:0000256" key="1">
    <source>
        <dbReference type="ARBA" id="ARBA00010617"/>
    </source>
</evidence>
<protein>
    <submittedName>
        <fullName evidence="9">Cytochrome P450</fullName>
    </submittedName>
</protein>